<evidence type="ECO:0000313" key="3">
    <source>
        <dbReference type="EMBL" id="CDR47436.1"/>
    </source>
</evidence>
<dbReference type="PANTHER" id="PTHR28291:SF1">
    <property type="entry name" value="CTD KINASE SUBUNIT GAMMA"/>
    <property type="match status" value="1"/>
</dbReference>
<dbReference type="Pfam" id="PF12243">
    <property type="entry name" value="CTK3"/>
    <property type="match status" value="1"/>
</dbReference>
<dbReference type="GO" id="GO:0032786">
    <property type="term" value="P:positive regulation of DNA-templated transcription, elongation"/>
    <property type="evidence" value="ECO:0007669"/>
    <property type="project" value="InterPro"/>
</dbReference>
<dbReference type="PANTHER" id="PTHR28291">
    <property type="entry name" value="CTD KINASE SUBUNIT GAMMA"/>
    <property type="match status" value="1"/>
</dbReference>
<dbReference type="Gene3D" id="1.25.40.90">
    <property type="match status" value="1"/>
</dbReference>
<protein>
    <submittedName>
        <fullName evidence="3">CYFA0S32e00298g1_1</fullName>
    </submittedName>
</protein>
<dbReference type="InterPro" id="IPR024638">
    <property type="entry name" value="Ctk3_N"/>
</dbReference>
<name>A0A061BK99_CYBFA</name>
<evidence type="ECO:0000259" key="2">
    <source>
        <dbReference type="Pfam" id="PF12350"/>
    </source>
</evidence>
<dbReference type="OrthoDB" id="21266at2759"/>
<feature type="domain" description="CTD kinase subunit gamma Ctk3 C-terminal" evidence="2">
    <location>
        <begin position="200"/>
        <end position="262"/>
    </location>
</feature>
<reference evidence="3" key="1">
    <citation type="journal article" date="2014" name="Genome Announc.">
        <title>Genome sequence of the yeast Cyberlindnera fabianii (Hansenula fabianii).</title>
        <authorList>
            <person name="Freel K.C."/>
            <person name="Sarilar V."/>
            <person name="Neuveglise C."/>
            <person name="Devillers H."/>
            <person name="Friedrich A."/>
            <person name="Schacherer J."/>
        </authorList>
    </citation>
    <scope>NUCLEOTIDE SEQUENCE</scope>
    <source>
        <strain evidence="3">YJS4271</strain>
    </source>
</reference>
<dbReference type="InterPro" id="IPR024637">
    <property type="entry name" value="Ctk3_C"/>
</dbReference>
<dbReference type="InterPro" id="IPR008942">
    <property type="entry name" value="ENTH_VHS"/>
</dbReference>
<dbReference type="AlphaFoldDB" id="A0A061BK99"/>
<dbReference type="GO" id="GO:0045943">
    <property type="term" value="P:positive regulation of transcription by RNA polymerase I"/>
    <property type="evidence" value="ECO:0007669"/>
    <property type="project" value="TreeGrafter"/>
</dbReference>
<organism evidence="3">
    <name type="scientific">Cyberlindnera fabianii</name>
    <name type="common">Yeast</name>
    <name type="synonym">Hansenula fabianii</name>
    <dbReference type="NCBI Taxonomy" id="36022"/>
    <lineage>
        <taxon>Eukaryota</taxon>
        <taxon>Fungi</taxon>
        <taxon>Dikarya</taxon>
        <taxon>Ascomycota</taxon>
        <taxon>Saccharomycotina</taxon>
        <taxon>Saccharomycetes</taxon>
        <taxon>Phaffomycetales</taxon>
        <taxon>Phaffomycetaceae</taxon>
        <taxon>Cyberlindnera</taxon>
    </lineage>
</organism>
<dbReference type="GO" id="GO:0070692">
    <property type="term" value="C:CTDK-1 complex"/>
    <property type="evidence" value="ECO:0007669"/>
    <property type="project" value="InterPro"/>
</dbReference>
<feature type="domain" description="CTD kinase subunit gamma Ctk3 N-terminal" evidence="1">
    <location>
        <begin position="1"/>
        <end position="110"/>
    </location>
</feature>
<sequence>MDPFEARLQFIQILEALNPSSVTLSRAIGFALKNMEMHEDFHSVILEELDKIDINARMNVMYFIEALVHNICSQNSSRELRQRPYLANIERDFHIILQKVIPSDNLVNLNGSVNILVEVEKCYNVDDSELWRSYLSLSLGKTPEIPEEVEKGFPEAWIYLINQKKRGLEARLKLLHDKPTAQEVEENGEKPLNQDLEQLSRKQILQRMEADRERHKRHKETNWHVIRPLGKVDRAEFEKIWHQYSALDDHDLEEMRDLYQEAAESYLA</sequence>
<dbReference type="EMBL" id="LK052917">
    <property type="protein sequence ID" value="CDR47436.1"/>
    <property type="molecule type" value="Genomic_DNA"/>
</dbReference>
<dbReference type="PhylomeDB" id="A0A061BK99"/>
<dbReference type="InterPro" id="IPR042326">
    <property type="entry name" value="Ctk3"/>
</dbReference>
<accession>A0A061BK99</accession>
<proteinExistence type="predicted"/>
<gene>
    <name evidence="3" type="ORF">CYFA0S_32e00298g</name>
</gene>
<dbReference type="Pfam" id="PF12350">
    <property type="entry name" value="CTK3_C"/>
    <property type="match status" value="1"/>
</dbReference>
<evidence type="ECO:0000259" key="1">
    <source>
        <dbReference type="Pfam" id="PF12243"/>
    </source>
</evidence>